<feature type="domain" description="Elongation factor G-binding protein C-terminal treble-clef zinc-finger" evidence="2">
    <location>
        <begin position="117"/>
        <end position="213"/>
    </location>
</feature>
<dbReference type="InterPro" id="IPR038344">
    <property type="entry name" value="EF-G_N_sf"/>
</dbReference>
<dbReference type="Pfam" id="PF07299">
    <property type="entry name" value="EF-G-binding_N"/>
    <property type="match status" value="1"/>
</dbReference>
<feature type="domain" description="Elongation factor G-binding protein N-terminal" evidence="1">
    <location>
        <begin position="21"/>
        <end position="103"/>
    </location>
</feature>
<keyword evidence="4" id="KW-1185">Reference proteome</keyword>
<evidence type="ECO:0000259" key="1">
    <source>
        <dbReference type="Pfam" id="PF07299"/>
    </source>
</evidence>
<dbReference type="AlphaFoldDB" id="A0A7H8Q877"/>
<dbReference type="CDD" id="cd16342">
    <property type="entry name" value="FusC_FusB"/>
    <property type="match status" value="1"/>
</dbReference>
<dbReference type="Pfam" id="PF16571">
    <property type="entry name" value="FBP_C"/>
    <property type="match status" value="1"/>
</dbReference>
<evidence type="ECO:0000259" key="2">
    <source>
        <dbReference type="Pfam" id="PF16571"/>
    </source>
</evidence>
<name>A0A7H8Q877_9BACL</name>
<sequence>MIHVKETTDKTGNTGARPEAFIRNDQFNFIKDQTRILVTGQATGNDAEVLSVLRHLAHEKVFKLFPSLTAEQKAVLNPLASVKEKADAEAFLAQLEPYIIPFKAVTDAALKKLFPKAKKLKGPKFENIDFKKLSYLAWTESSSLMYLVYEKDGRLEGIHGSLTRSHKKGICAICNRHSEVGMFTAKTKSSGQDNYIKRGNYICQDPNVCNSNLNSLERLGEFTGMIQK</sequence>
<dbReference type="InterPro" id="IPR032330">
    <property type="entry name" value="EF-G-binding_C"/>
</dbReference>
<gene>
    <name evidence="3" type="ORF">HF394_05425</name>
</gene>
<protein>
    <submittedName>
        <fullName evidence="3">FusB/FusC family EF-G-binding protein</fullName>
    </submittedName>
</protein>
<proteinExistence type="predicted"/>
<accession>A0A7H8Q877</accession>
<reference evidence="4" key="2">
    <citation type="submission" date="2020-06" db="EMBL/GenBank/DDBJ databases">
        <title>Isolation of Planomicrobium glaciei.</title>
        <authorList>
            <person name="Malisova L."/>
            <person name="Safrankova R."/>
            <person name="Jakubu V."/>
            <person name="Spanelova P."/>
        </authorList>
    </citation>
    <scope>NUCLEOTIDE SEQUENCE [LARGE SCALE GENOMIC DNA]</scope>
    <source>
        <strain evidence="4">NRL-ATB46093</strain>
    </source>
</reference>
<dbReference type="Proteomes" id="UP000509222">
    <property type="component" value="Chromosome"/>
</dbReference>
<dbReference type="InterPro" id="IPR010841">
    <property type="entry name" value="EF-G-binding_N"/>
</dbReference>
<dbReference type="Gene3D" id="1.20.1280.250">
    <property type="match status" value="1"/>
</dbReference>
<evidence type="ECO:0000313" key="3">
    <source>
        <dbReference type="EMBL" id="QKX50070.1"/>
    </source>
</evidence>
<dbReference type="EMBL" id="CP051177">
    <property type="protein sequence ID" value="QKX50070.1"/>
    <property type="molecule type" value="Genomic_DNA"/>
</dbReference>
<organism evidence="3 4">
    <name type="scientific">Planococcus glaciei</name>
    <dbReference type="NCBI Taxonomy" id="459472"/>
    <lineage>
        <taxon>Bacteria</taxon>
        <taxon>Bacillati</taxon>
        <taxon>Bacillota</taxon>
        <taxon>Bacilli</taxon>
        <taxon>Bacillales</taxon>
        <taxon>Caryophanaceae</taxon>
        <taxon>Planococcus</taxon>
    </lineage>
</organism>
<dbReference type="RefSeq" id="WP_176294198.1">
    <property type="nucleotide sequence ID" value="NZ_CP051177.1"/>
</dbReference>
<reference evidence="3 4" key="1">
    <citation type="submission" date="2020-04" db="EMBL/GenBank/DDBJ databases">
        <authorList>
            <person name="Pajer P."/>
            <person name="Broz P."/>
        </authorList>
    </citation>
    <scope>NUCLEOTIDE SEQUENCE [LARGE SCALE GENOMIC DNA]</scope>
    <source>
        <strain evidence="4">NRL-ATB46093</strain>
    </source>
</reference>
<evidence type="ECO:0000313" key="4">
    <source>
        <dbReference type="Proteomes" id="UP000509222"/>
    </source>
</evidence>